<sequence length="46" mass="5289">MQLPDGCIPGRQPLVLGCNFLEYRKVYIGFQSGLTWNVIRPYLGFK</sequence>
<proteinExistence type="predicted"/>
<dbReference type="AlphaFoldDB" id="F0H7V2"/>
<name>F0H7V2_9BACT</name>
<dbReference type="Proteomes" id="UP000003155">
    <property type="component" value="Unassembled WGS sequence"/>
</dbReference>
<reference evidence="1 2" key="1">
    <citation type="submission" date="2011-02" db="EMBL/GenBank/DDBJ databases">
        <authorList>
            <person name="Durkin A.S."/>
            <person name="Madupu R."/>
            <person name="Torralba M."/>
            <person name="Gillis M."/>
            <person name="Methe B."/>
            <person name="Sutton G."/>
            <person name="Nelson K.E."/>
        </authorList>
    </citation>
    <scope>NUCLEOTIDE SEQUENCE [LARGE SCALE GENOMIC DNA]</scope>
    <source>
        <strain evidence="1 2">CRIS 18C-A</strain>
    </source>
</reference>
<evidence type="ECO:0000313" key="1">
    <source>
        <dbReference type="EMBL" id="EGC86155.1"/>
    </source>
</evidence>
<keyword evidence="2" id="KW-1185">Reference proteome</keyword>
<dbReference type="EMBL" id="AEXO01000072">
    <property type="protein sequence ID" value="EGC86155.1"/>
    <property type="molecule type" value="Genomic_DNA"/>
</dbReference>
<accession>F0H7V2</accession>
<gene>
    <name evidence="1" type="ORF">HMPREF9303_0059</name>
</gene>
<comment type="caution">
    <text evidence="1">The sequence shown here is derived from an EMBL/GenBank/DDBJ whole genome shotgun (WGS) entry which is preliminary data.</text>
</comment>
<evidence type="ECO:0000313" key="2">
    <source>
        <dbReference type="Proteomes" id="UP000003155"/>
    </source>
</evidence>
<organism evidence="1 2">
    <name type="scientific">Prevotella denticola CRIS 18C-A</name>
    <dbReference type="NCBI Taxonomy" id="944557"/>
    <lineage>
        <taxon>Bacteria</taxon>
        <taxon>Pseudomonadati</taxon>
        <taxon>Bacteroidota</taxon>
        <taxon>Bacteroidia</taxon>
        <taxon>Bacteroidales</taxon>
        <taxon>Prevotellaceae</taxon>
        <taxon>Prevotella</taxon>
    </lineage>
</organism>
<protein>
    <submittedName>
        <fullName evidence="1">Uncharacterized protein</fullName>
    </submittedName>
</protein>